<feature type="compositionally biased region" description="Basic and acidic residues" evidence="1">
    <location>
        <begin position="91"/>
        <end position="101"/>
    </location>
</feature>
<name>A0A162Q9L4_9CRUS</name>
<dbReference type="AlphaFoldDB" id="A0A162Q9L4"/>
<keyword evidence="2" id="KW-0472">Membrane</keyword>
<evidence type="ECO:0000256" key="1">
    <source>
        <dbReference type="SAM" id="MobiDB-lite"/>
    </source>
</evidence>
<sequence length="101" mass="12168">MRLHLDIATRDVVWPLVKILNRFSYLFVVNKSISDYALEISVRWRPAQARRAWYSFFDLRFIFFLLFFLPHFFPNSIQTKRPASKLRRRGEKREAAGCETQ</sequence>
<evidence type="ECO:0000313" key="4">
    <source>
        <dbReference type="Proteomes" id="UP000076858"/>
    </source>
</evidence>
<keyword evidence="4" id="KW-1185">Reference proteome</keyword>
<feature type="transmembrane region" description="Helical" evidence="2">
    <location>
        <begin position="53"/>
        <end position="73"/>
    </location>
</feature>
<dbReference type="Proteomes" id="UP000076858">
    <property type="component" value="Unassembled WGS sequence"/>
</dbReference>
<protein>
    <submittedName>
        <fullName evidence="3">Uncharacterized protein</fullName>
    </submittedName>
</protein>
<proteinExistence type="predicted"/>
<organism evidence="3 4">
    <name type="scientific">Daphnia magna</name>
    <dbReference type="NCBI Taxonomy" id="35525"/>
    <lineage>
        <taxon>Eukaryota</taxon>
        <taxon>Metazoa</taxon>
        <taxon>Ecdysozoa</taxon>
        <taxon>Arthropoda</taxon>
        <taxon>Crustacea</taxon>
        <taxon>Branchiopoda</taxon>
        <taxon>Diplostraca</taxon>
        <taxon>Cladocera</taxon>
        <taxon>Anomopoda</taxon>
        <taxon>Daphniidae</taxon>
        <taxon>Daphnia</taxon>
    </lineage>
</organism>
<evidence type="ECO:0000313" key="3">
    <source>
        <dbReference type="EMBL" id="KZS19485.1"/>
    </source>
</evidence>
<feature type="region of interest" description="Disordered" evidence="1">
    <location>
        <begin position="80"/>
        <end position="101"/>
    </location>
</feature>
<dbReference type="EMBL" id="LRGB01000376">
    <property type="protein sequence ID" value="KZS19485.1"/>
    <property type="molecule type" value="Genomic_DNA"/>
</dbReference>
<comment type="caution">
    <text evidence="3">The sequence shown here is derived from an EMBL/GenBank/DDBJ whole genome shotgun (WGS) entry which is preliminary data.</text>
</comment>
<keyword evidence="2" id="KW-0812">Transmembrane</keyword>
<evidence type="ECO:0000256" key="2">
    <source>
        <dbReference type="SAM" id="Phobius"/>
    </source>
</evidence>
<accession>A0A162Q9L4</accession>
<reference evidence="3 4" key="1">
    <citation type="submission" date="2016-03" db="EMBL/GenBank/DDBJ databases">
        <title>EvidentialGene: Evidence-directed Construction of Genes on Genomes.</title>
        <authorList>
            <person name="Gilbert D.G."/>
            <person name="Choi J.-H."/>
            <person name="Mockaitis K."/>
            <person name="Colbourne J."/>
            <person name="Pfrender M."/>
        </authorList>
    </citation>
    <scope>NUCLEOTIDE SEQUENCE [LARGE SCALE GENOMIC DNA]</scope>
    <source>
        <strain evidence="3 4">Xinb3</strain>
        <tissue evidence="3">Complete organism</tissue>
    </source>
</reference>
<keyword evidence="2" id="KW-1133">Transmembrane helix</keyword>
<gene>
    <name evidence="3" type="ORF">APZ42_014074</name>
</gene>